<reference evidence="9 10" key="1">
    <citation type="submission" date="2017-08" db="EMBL/GenBank/DDBJ databases">
        <title>Infants hospitalized years apart are colonized by the same room-sourced microbial strains.</title>
        <authorList>
            <person name="Brooks B."/>
            <person name="Olm M.R."/>
            <person name="Firek B.A."/>
            <person name="Baker R."/>
            <person name="Thomas B.C."/>
            <person name="Morowitz M.J."/>
            <person name="Banfield J.F."/>
        </authorList>
    </citation>
    <scope>NUCLEOTIDE SEQUENCE [LARGE SCALE GENOMIC DNA]</scope>
    <source>
        <strain evidence="9">S2_003_000_R2_4</strain>
    </source>
</reference>
<evidence type="ECO:0000313" key="9">
    <source>
        <dbReference type="EMBL" id="PZR33744.1"/>
    </source>
</evidence>
<sequence length="325" mass="33783">MRLGAVSSTMILGGALLSLAACQPKPTAAPGALLGWAYPQGPKVNLPPYPSGPQHIPGSTVTYTGEALNKGAGPPDWFPDSHPPAPEVVAQGRKGLMACAECHQIGGGGSLGTPNLAGLSADYIVQQVREFREGRRASWRANWPTNQDMIKVAKTVTDEELAAAAAYYAALSYKPRVRVVEGETAPATKPNYYGWLDLDPGKPPQALNGQVIEVAEDWPRMLLADPNAVIVVHAPVGATARGKALAESGGGNGQPCAACHGPGLKGSPVAPPLAGRSAAYIARQLLDIKTGARSGPSVSQMQGPARGLDDEEIRDLAVYAALLRP</sequence>
<dbReference type="PANTHER" id="PTHR33751">
    <property type="entry name" value="CBB3-TYPE CYTOCHROME C OXIDASE SUBUNIT FIXP"/>
    <property type="match status" value="1"/>
</dbReference>
<dbReference type="AlphaFoldDB" id="A0A2W5WZX0"/>
<organism evidence="9 10">
    <name type="scientific">Caulobacter segnis</name>
    <dbReference type="NCBI Taxonomy" id="88688"/>
    <lineage>
        <taxon>Bacteria</taxon>
        <taxon>Pseudomonadati</taxon>
        <taxon>Pseudomonadota</taxon>
        <taxon>Alphaproteobacteria</taxon>
        <taxon>Caulobacterales</taxon>
        <taxon>Caulobacteraceae</taxon>
        <taxon>Caulobacter</taxon>
    </lineage>
</organism>
<dbReference type="Proteomes" id="UP000249393">
    <property type="component" value="Unassembled WGS sequence"/>
</dbReference>
<comment type="caution">
    <text evidence="9">The sequence shown here is derived from an EMBL/GenBank/DDBJ whole genome shotgun (WGS) entry which is preliminary data.</text>
</comment>
<dbReference type="InterPro" id="IPR050597">
    <property type="entry name" value="Cytochrome_c_Oxidase_Subunit"/>
</dbReference>
<dbReference type="GO" id="GO:0046872">
    <property type="term" value="F:metal ion binding"/>
    <property type="evidence" value="ECO:0007669"/>
    <property type="project" value="UniProtKB-KW"/>
</dbReference>
<evidence type="ECO:0000256" key="6">
    <source>
        <dbReference type="PROSITE-ProRule" id="PRU00433"/>
    </source>
</evidence>
<evidence type="ECO:0000256" key="2">
    <source>
        <dbReference type="ARBA" id="ARBA00022617"/>
    </source>
</evidence>
<accession>A0A2W5WZX0</accession>
<dbReference type="Pfam" id="PF00034">
    <property type="entry name" value="Cytochrom_C"/>
    <property type="match status" value="2"/>
</dbReference>
<evidence type="ECO:0000256" key="1">
    <source>
        <dbReference type="ARBA" id="ARBA00022448"/>
    </source>
</evidence>
<keyword evidence="7" id="KW-0732">Signal</keyword>
<evidence type="ECO:0000256" key="5">
    <source>
        <dbReference type="ARBA" id="ARBA00023004"/>
    </source>
</evidence>
<dbReference type="EMBL" id="QFQZ01000037">
    <property type="protein sequence ID" value="PZR33744.1"/>
    <property type="molecule type" value="Genomic_DNA"/>
</dbReference>
<keyword evidence="1" id="KW-0813">Transport</keyword>
<dbReference type="SUPFAM" id="SSF46626">
    <property type="entry name" value="Cytochrome c"/>
    <property type="match status" value="2"/>
</dbReference>
<name>A0A2W5WZX0_9CAUL</name>
<dbReference type="GO" id="GO:0009055">
    <property type="term" value="F:electron transfer activity"/>
    <property type="evidence" value="ECO:0007669"/>
    <property type="project" value="InterPro"/>
</dbReference>
<feature type="domain" description="Cytochrome c" evidence="8">
    <location>
        <begin position="237"/>
        <end position="324"/>
    </location>
</feature>
<feature type="signal peptide" evidence="7">
    <location>
        <begin position="1"/>
        <end position="20"/>
    </location>
</feature>
<proteinExistence type="predicted"/>
<feature type="chain" id="PRO_5016174260" evidence="7">
    <location>
        <begin position="21"/>
        <end position="325"/>
    </location>
</feature>
<evidence type="ECO:0000259" key="8">
    <source>
        <dbReference type="PROSITE" id="PS51007"/>
    </source>
</evidence>
<dbReference type="PANTHER" id="PTHR33751:SF9">
    <property type="entry name" value="CYTOCHROME C4"/>
    <property type="match status" value="1"/>
</dbReference>
<feature type="domain" description="Cytochrome c" evidence="8">
    <location>
        <begin position="87"/>
        <end position="172"/>
    </location>
</feature>
<dbReference type="Gene3D" id="1.10.760.10">
    <property type="entry name" value="Cytochrome c-like domain"/>
    <property type="match status" value="2"/>
</dbReference>
<dbReference type="InterPro" id="IPR036909">
    <property type="entry name" value="Cyt_c-like_dom_sf"/>
</dbReference>
<keyword evidence="5 6" id="KW-0408">Iron</keyword>
<keyword evidence="3 6" id="KW-0479">Metal-binding</keyword>
<dbReference type="GO" id="GO:0020037">
    <property type="term" value="F:heme binding"/>
    <property type="evidence" value="ECO:0007669"/>
    <property type="project" value="InterPro"/>
</dbReference>
<dbReference type="PROSITE" id="PS51007">
    <property type="entry name" value="CYTC"/>
    <property type="match status" value="2"/>
</dbReference>
<dbReference type="PROSITE" id="PS51257">
    <property type="entry name" value="PROKAR_LIPOPROTEIN"/>
    <property type="match status" value="1"/>
</dbReference>
<evidence type="ECO:0000256" key="7">
    <source>
        <dbReference type="SAM" id="SignalP"/>
    </source>
</evidence>
<evidence type="ECO:0000256" key="3">
    <source>
        <dbReference type="ARBA" id="ARBA00022723"/>
    </source>
</evidence>
<keyword evidence="2 6" id="KW-0349">Heme</keyword>
<dbReference type="InterPro" id="IPR009056">
    <property type="entry name" value="Cyt_c-like_dom"/>
</dbReference>
<gene>
    <name evidence="9" type="ORF">DI526_12630</name>
</gene>
<evidence type="ECO:0000256" key="4">
    <source>
        <dbReference type="ARBA" id="ARBA00022982"/>
    </source>
</evidence>
<keyword evidence="4" id="KW-0249">Electron transport</keyword>
<evidence type="ECO:0000313" key="10">
    <source>
        <dbReference type="Proteomes" id="UP000249393"/>
    </source>
</evidence>
<protein>
    <submittedName>
        <fullName evidence="9">Cytochrome C class I</fullName>
    </submittedName>
</protein>